<feature type="transmembrane region" description="Helical" evidence="1">
    <location>
        <begin position="21"/>
        <end position="47"/>
    </location>
</feature>
<proteinExistence type="predicted"/>
<dbReference type="STRING" id="692370.A6F68_02268"/>
<keyword evidence="2" id="KW-0378">Hydrolase</keyword>
<name>A0A1B2AF93_9SPHN</name>
<accession>A0A1B2AF93</accession>
<dbReference type="AlphaFoldDB" id="A0A1B2AF93"/>
<sequence length="216" mass="24378">MRIAIYDLDRTITRRPTFTPFLIYAASALTTWRVALAPVWIVLMIGYRFGLYDRTTLKRLGMRLLIGTVPLDKLDRVSARFASHRIARSGLQSNVVQMIENDRRAGARIVMATAAFEFYAWYFARAVGIEEVIATRWDGQGIPGGNCYGLVKRERILTWMEQEGLEKENARIRVVSDSFADAPTFALADEPIFVSTSDRSTARALLKGWTVVPAAR</sequence>
<dbReference type="Pfam" id="PF12710">
    <property type="entry name" value="HAD"/>
    <property type="match status" value="1"/>
</dbReference>
<dbReference type="OrthoDB" id="7739434at2"/>
<reference evidence="2 3" key="1">
    <citation type="submission" date="2016-07" db="EMBL/GenBank/DDBJ databases">
        <title>Complete genome sequence of Altererythrobacter dongtanensis KCTC 22672, a type strain with esterase isolated from tidal flat.</title>
        <authorList>
            <person name="Cheng H."/>
            <person name="Wu Y.-H."/>
            <person name="Zhou P."/>
            <person name="Huo Y.-Y."/>
            <person name="Wang C.-S."/>
            <person name="Xu X.-W."/>
        </authorList>
    </citation>
    <scope>NUCLEOTIDE SEQUENCE [LARGE SCALE GENOMIC DNA]</scope>
    <source>
        <strain evidence="2 3">KCTC 22672</strain>
    </source>
</reference>
<dbReference type="Proteomes" id="UP000092932">
    <property type="component" value="Chromosome"/>
</dbReference>
<dbReference type="InterPro" id="IPR036412">
    <property type="entry name" value="HAD-like_sf"/>
</dbReference>
<evidence type="ECO:0000256" key="1">
    <source>
        <dbReference type="SAM" id="Phobius"/>
    </source>
</evidence>
<evidence type="ECO:0000313" key="3">
    <source>
        <dbReference type="Proteomes" id="UP000092932"/>
    </source>
</evidence>
<dbReference type="Gene3D" id="1.20.1440.100">
    <property type="entry name" value="SG protein - dephosphorylation function"/>
    <property type="match status" value="1"/>
</dbReference>
<dbReference type="EMBL" id="CP016591">
    <property type="protein sequence ID" value="ANY20768.1"/>
    <property type="molecule type" value="Genomic_DNA"/>
</dbReference>
<evidence type="ECO:0000313" key="2">
    <source>
        <dbReference type="EMBL" id="ANY20768.1"/>
    </source>
</evidence>
<organism evidence="2 3">
    <name type="scientific">Tsuneonella dongtanensis</name>
    <dbReference type="NCBI Taxonomy" id="692370"/>
    <lineage>
        <taxon>Bacteria</taxon>
        <taxon>Pseudomonadati</taxon>
        <taxon>Pseudomonadota</taxon>
        <taxon>Alphaproteobacteria</taxon>
        <taxon>Sphingomonadales</taxon>
        <taxon>Erythrobacteraceae</taxon>
        <taxon>Tsuneonella</taxon>
    </lineage>
</organism>
<keyword evidence="1" id="KW-0812">Transmembrane</keyword>
<dbReference type="RefSeq" id="WP_067680015.1">
    <property type="nucleotide sequence ID" value="NZ_CP016591.1"/>
</dbReference>
<dbReference type="InterPro" id="IPR023214">
    <property type="entry name" value="HAD_sf"/>
</dbReference>
<keyword evidence="1" id="KW-1133">Transmembrane helix</keyword>
<protein>
    <submittedName>
        <fullName evidence="2">Haloacid dehalogenase-like hydrolase</fullName>
    </submittedName>
</protein>
<dbReference type="Gene3D" id="3.40.50.1000">
    <property type="entry name" value="HAD superfamily/HAD-like"/>
    <property type="match status" value="1"/>
</dbReference>
<gene>
    <name evidence="2" type="ORF">A6F68_02268</name>
</gene>
<keyword evidence="3" id="KW-1185">Reference proteome</keyword>
<dbReference type="KEGG" id="ado:A6F68_02268"/>
<dbReference type="GO" id="GO:0016787">
    <property type="term" value="F:hydrolase activity"/>
    <property type="evidence" value="ECO:0007669"/>
    <property type="project" value="UniProtKB-KW"/>
</dbReference>
<dbReference type="SUPFAM" id="SSF56784">
    <property type="entry name" value="HAD-like"/>
    <property type="match status" value="1"/>
</dbReference>
<keyword evidence="1" id="KW-0472">Membrane</keyword>